<dbReference type="PROSITE" id="PS01227">
    <property type="entry name" value="UPF0012"/>
    <property type="match status" value="1"/>
</dbReference>
<keyword evidence="5" id="KW-1185">Reference proteome</keyword>
<dbReference type="SUPFAM" id="SSF56317">
    <property type="entry name" value="Carbon-nitrogen hydrolase"/>
    <property type="match status" value="1"/>
</dbReference>
<organism evidence="4 5">
    <name type="scientific">Nocardioides terrae</name>
    <dbReference type="NCBI Taxonomy" id="574651"/>
    <lineage>
        <taxon>Bacteria</taxon>
        <taxon>Bacillati</taxon>
        <taxon>Actinomycetota</taxon>
        <taxon>Actinomycetes</taxon>
        <taxon>Propionibacteriales</taxon>
        <taxon>Nocardioidaceae</taxon>
        <taxon>Nocardioides</taxon>
    </lineage>
</organism>
<dbReference type="EMBL" id="FOLB01000008">
    <property type="protein sequence ID" value="SFC56651.1"/>
    <property type="molecule type" value="Genomic_DNA"/>
</dbReference>
<dbReference type="OrthoDB" id="9811121at2"/>
<dbReference type="InterPro" id="IPR001110">
    <property type="entry name" value="UPF0012_CS"/>
</dbReference>
<dbReference type="GO" id="GO:0033388">
    <property type="term" value="P:putrescine biosynthetic process from arginine"/>
    <property type="evidence" value="ECO:0007669"/>
    <property type="project" value="TreeGrafter"/>
</dbReference>
<dbReference type="RefSeq" id="WP_091123923.1">
    <property type="nucleotide sequence ID" value="NZ_FOLB01000008.1"/>
</dbReference>
<dbReference type="InterPro" id="IPR003010">
    <property type="entry name" value="C-N_Hydrolase"/>
</dbReference>
<gene>
    <name evidence="4" type="ORF">SAMN04487968_10821</name>
</gene>
<evidence type="ECO:0000313" key="4">
    <source>
        <dbReference type="EMBL" id="SFC56651.1"/>
    </source>
</evidence>
<evidence type="ECO:0000256" key="2">
    <source>
        <dbReference type="ARBA" id="ARBA00022801"/>
    </source>
</evidence>
<dbReference type="Pfam" id="PF00795">
    <property type="entry name" value="CN_hydrolase"/>
    <property type="match status" value="1"/>
</dbReference>
<accession>A0A1I1K7Y6</accession>
<keyword evidence="2 4" id="KW-0378">Hydrolase</keyword>
<proteinExistence type="inferred from homology"/>
<dbReference type="PANTHER" id="PTHR43674">
    <property type="entry name" value="NITRILASE C965.09-RELATED"/>
    <property type="match status" value="1"/>
</dbReference>
<name>A0A1I1K7Y6_9ACTN</name>
<dbReference type="Gene3D" id="3.60.110.10">
    <property type="entry name" value="Carbon-nitrogen hydrolase"/>
    <property type="match status" value="1"/>
</dbReference>
<dbReference type="Proteomes" id="UP000198832">
    <property type="component" value="Unassembled WGS sequence"/>
</dbReference>
<dbReference type="InterPro" id="IPR050345">
    <property type="entry name" value="Aliph_Amidase/BUP"/>
</dbReference>
<reference evidence="4 5" key="1">
    <citation type="submission" date="2016-10" db="EMBL/GenBank/DDBJ databases">
        <authorList>
            <person name="de Groot N.N."/>
        </authorList>
    </citation>
    <scope>NUCLEOTIDE SEQUENCE [LARGE SCALE GENOMIC DNA]</scope>
    <source>
        <strain evidence="4 5">CGMCC 1.7056</strain>
    </source>
</reference>
<evidence type="ECO:0000259" key="3">
    <source>
        <dbReference type="PROSITE" id="PS50263"/>
    </source>
</evidence>
<dbReference type="GO" id="GO:0050126">
    <property type="term" value="F:N-carbamoylputrescine amidase activity"/>
    <property type="evidence" value="ECO:0007669"/>
    <property type="project" value="TreeGrafter"/>
</dbReference>
<protein>
    <submittedName>
        <fullName evidence="4">Predicted amidohydrolase</fullName>
    </submittedName>
</protein>
<dbReference type="PROSITE" id="PS50263">
    <property type="entry name" value="CN_HYDROLASE"/>
    <property type="match status" value="1"/>
</dbReference>
<dbReference type="InterPro" id="IPR036526">
    <property type="entry name" value="C-N_Hydrolase_sf"/>
</dbReference>
<comment type="similarity">
    <text evidence="1">Belongs to the carbon-nitrogen hydrolase superfamily. NIT1/NIT2 family.</text>
</comment>
<feature type="domain" description="CN hydrolase" evidence="3">
    <location>
        <begin position="7"/>
        <end position="256"/>
    </location>
</feature>
<evidence type="ECO:0000313" key="5">
    <source>
        <dbReference type="Proteomes" id="UP000198832"/>
    </source>
</evidence>
<dbReference type="STRING" id="574651.SAMN04487968_10821"/>
<sequence>MTESDRVVVAVCQLDGVAARDDREVIRRAVTAAADRGARLMVLPELAACGGVVTSREQSRAVAEPLDGATVALAAELSAEHGCVVVLGLAEAGTGGKVHNTAVVLDRGELRATYRKVHLWGAEKNAFDPGDQPPAVVDTSAGRVGVMVCYDLEFPEWVRMAAEAGAEVLAVPANWPVRPGGDPQRPFEVVKARAAAVTYRVNVAVADRCGVEDSVDWYGGSLVCDVNGELLAGPACAGPQDGRGAQPAILTAQVDLGAARDKRLGRFNDAFADRRPDLYTR</sequence>
<dbReference type="AlphaFoldDB" id="A0A1I1K7Y6"/>
<evidence type="ECO:0000256" key="1">
    <source>
        <dbReference type="ARBA" id="ARBA00010613"/>
    </source>
</evidence>
<dbReference type="PANTHER" id="PTHR43674:SF2">
    <property type="entry name" value="BETA-UREIDOPROPIONASE"/>
    <property type="match status" value="1"/>
</dbReference>